<comment type="caution">
    <text evidence="2">The sequence shown here is derived from an EMBL/GenBank/DDBJ whole genome shotgun (WGS) entry which is preliminary data.</text>
</comment>
<feature type="chain" id="PRO_5021746031" evidence="1">
    <location>
        <begin position="19"/>
        <end position="208"/>
    </location>
</feature>
<reference evidence="2 3" key="1">
    <citation type="submission" date="2019-07" db="EMBL/GenBank/DDBJ databases">
        <title>Description of 53C-WASEF.</title>
        <authorList>
            <person name="Pitt A."/>
            <person name="Hahn M.W."/>
        </authorList>
    </citation>
    <scope>NUCLEOTIDE SEQUENCE [LARGE SCALE GENOMIC DNA]</scope>
    <source>
        <strain evidence="2 3">53C-WASEF</strain>
    </source>
</reference>
<dbReference type="AlphaFoldDB" id="A0A556QP43"/>
<protein>
    <submittedName>
        <fullName evidence="2">Uncharacterized protein</fullName>
    </submittedName>
</protein>
<name>A0A556QP43_9BACT</name>
<dbReference type="EMBL" id="VMBG01000001">
    <property type="protein sequence ID" value="TSJ78414.1"/>
    <property type="molecule type" value="Genomic_DNA"/>
</dbReference>
<sequence>MKLPALFSLLLVALPLHAFTVVKDVSLPPVEKMVLFDKKTPPAEITFFNKGKYPFERGPDGSLVVRISGNDTVDTGFGWAANPKLAPSFSVTEHAAVLITFRLEGANRSTFGNGQVNSRRADNLWNAFILYDENQKEVARAGLADGAPGGKTPSETISLRIPMIVFTYWGVNPRPPIHGFGFQWNGTPNATNNTRDYTLIIDRVVVVD</sequence>
<dbReference type="Proteomes" id="UP000315648">
    <property type="component" value="Unassembled WGS sequence"/>
</dbReference>
<evidence type="ECO:0000256" key="1">
    <source>
        <dbReference type="SAM" id="SignalP"/>
    </source>
</evidence>
<feature type="signal peptide" evidence="1">
    <location>
        <begin position="1"/>
        <end position="18"/>
    </location>
</feature>
<keyword evidence="1" id="KW-0732">Signal</keyword>
<evidence type="ECO:0000313" key="2">
    <source>
        <dbReference type="EMBL" id="TSJ78414.1"/>
    </source>
</evidence>
<accession>A0A556QP43</accession>
<organism evidence="2 3">
    <name type="scientific">Rariglobus hedericola</name>
    <dbReference type="NCBI Taxonomy" id="2597822"/>
    <lineage>
        <taxon>Bacteria</taxon>
        <taxon>Pseudomonadati</taxon>
        <taxon>Verrucomicrobiota</taxon>
        <taxon>Opitutia</taxon>
        <taxon>Opitutales</taxon>
        <taxon>Opitutaceae</taxon>
        <taxon>Rariglobus</taxon>
    </lineage>
</organism>
<evidence type="ECO:0000313" key="3">
    <source>
        <dbReference type="Proteomes" id="UP000315648"/>
    </source>
</evidence>
<gene>
    <name evidence="2" type="ORF">FPL22_03705</name>
</gene>
<proteinExistence type="predicted"/>
<dbReference type="OrthoDB" id="9852247at2"/>
<keyword evidence="3" id="KW-1185">Reference proteome</keyword>
<dbReference type="RefSeq" id="WP_144228755.1">
    <property type="nucleotide sequence ID" value="NZ_VMBG01000001.1"/>
</dbReference>